<dbReference type="InterPro" id="IPR036388">
    <property type="entry name" value="WH-like_DNA-bd_sf"/>
</dbReference>
<keyword evidence="3" id="KW-0238">DNA-binding</keyword>
<evidence type="ECO:0000313" key="6">
    <source>
        <dbReference type="EMBL" id="KAA8681558.1"/>
    </source>
</evidence>
<comment type="similarity">
    <text evidence="1">Belongs to the LysR transcriptional regulatory family.</text>
</comment>
<protein>
    <submittedName>
        <fullName evidence="6">LysR family transcriptional regulator</fullName>
    </submittedName>
</protein>
<sequence length="288" mass="32751">MKDLSLNGARIFVAVVDKGSFTAAAKELNVPLTTVSRKVSELEEELGIRLLERTTRKQRTTEAGDILYNSFVRAFNEINNGLETLSDNEQAIRGRIKISIPPSFHIVWPLLQAFKEAYPNIEIDTVVTTEKLDLISNGIDVAFRVGSINNLSHVVRRLTSYRHKLVSSPEMDPIAKPSELYHQPCIAWGYPGESILWSLGDEKIKIEPKEVCNDYSQLKYSVLNGQYVTELPPFLCEGEIKRGELIEVLPDFPMPLFEISLLYPSRKQLPRLTRLFIDHSVQYFNEKA</sequence>
<evidence type="ECO:0000256" key="3">
    <source>
        <dbReference type="ARBA" id="ARBA00023125"/>
    </source>
</evidence>
<dbReference type="FunFam" id="1.10.10.10:FF:000001">
    <property type="entry name" value="LysR family transcriptional regulator"/>
    <property type="match status" value="1"/>
</dbReference>
<dbReference type="AlphaFoldDB" id="A0A5M9P5V7"/>
<dbReference type="SUPFAM" id="SSF53850">
    <property type="entry name" value="Periplasmic binding protein-like II"/>
    <property type="match status" value="1"/>
</dbReference>
<evidence type="ECO:0000256" key="2">
    <source>
        <dbReference type="ARBA" id="ARBA00023015"/>
    </source>
</evidence>
<dbReference type="Proteomes" id="UP000322521">
    <property type="component" value="Unassembled WGS sequence"/>
</dbReference>
<keyword evidence="4" id="KW-0804">Transcription</keyword>
<dbReference type="InterPro" id="IPR005119">
    <property type="entry name" value="LysR_subst-bd"/>
</dbReference>
<dbReference type="GO" id="GO:0006351">
    <property type="term" value="P:DNA-templated transcription"/>
    <property type="evidence" value="ECO:0007669"/>
    <property type="project" value="TreeGrafter"/>
</dbReference>
<keyword evidence="7" id="KW-1185">Reference proteome</keyword>
<name>A0A5M9P5V7_9VIBR</name>
<dbReference type="PANTHER" id="PTHR30537">
    <property type="entry name" value="HTH-TYPE TRANSCRIPTIONAL REGULATOR"/>
    <property type="match status" value="1"/>
</dbReference>
<proteinExistence type="inferred from homology"/>
<accession>A0A5M9P5V7</accession>
<evidence type="ECO:0000313" key="7">
    <source>
        <dbReference type="Proteomes" id="UP000322521"/>
    </source>
</evidence>
<dbReference type="PROSITE" id="PS50931">
    <property type="entry name" value="HTH_LYSR"/>
    <property type="match status" value="1"/>
</dbReference>
<dbReference type="Pfam" id="PF00126">
    <property type="entry name" value="HTH_1"/>
    <property type="match status" value="1"/>
</dbReference>
<evidence type="ECO:0000256" key="4">
    <source>
        <dbReference type="ARBA" id="ARBA00023163"/>
    </source>
</evidence>
<dbReference type="PRINTS" id="PR00039">
    <property type="entry name" value="HTHLYSR"/>
</dbReference>
<dbReference type="Pfam" id="PF03466">
    <property type="entry name" value="LysR_substrate"/>
    <property type="match status" value="1"/>
</dbReference>
<dbReference type="InterPro" id="IPR058163">
    <property type="entry name" value="LysR-type_TF_proteobact-type"/>
</dbReference>
<dbReference type="GO" id="GO:0003700">
    <property type="term" value="F:DNA-binding transcription factor activity"/>
    <property type="evidence" value="ECO:0007669"/>
    <property type="project" value="InterPro"/>
</dbReference>
<gene>
    <name evidence="6" type="ORF">F4W18_03100</name>
</gene>
<dbReference type="SUPFAM" id="SSF46785">
    <property type="entry name" value="Winged helix' DNA-binding domain"/>
    <property type="match status" value="1"/>
</dbReference>
<comment type="caution">
    <text evidence="6">The sequence shown here is derived from an EMBL/GenBank/DDBJ whole genome shotgun (WGS) entry which is preliminary data.</text>
</comment>
<dbReference type="Gene3D" id="1.10.10.10">
    <property type="entry name" value="Winged helix-like DNA-binding domain superfamily/Winged helix DNA-binding domain"/>
    <property type="match status" value="1"/>
</dbReference>
<keyword evidence="2" id="KW-0805">Transcription regulation</keyword>
<dbReference type="GO" id="GO:0043565">
    <property type="term" value="F:sequence-specific DNA binding"/>
    <property type="evidence" value="ECO:0007669"/>
    <property type="project" value="TreeGrafter"/>
</dbReference>
<evidence type="ECO:0000256" key="1">
    <source>
        <dbReference type="ARBA" id="ARBA00009437"/>
    </source>
</evidence>
<dbReference type="InterPro" id="IPR036390">
    <property type="entry name" value="WH_DNA-bd_sf"/>
</dbReference>
<dbReference type="InterPro" id="IPR000847">
    <property type="entry name" value="LysR_HTH_N"/>
</dbReference>
<dbReference type="PANTHER" id="PTHR30537:SF5">
    <property type="entry name" value="HTH-TYPE TRANSCRIPTIONAL ACTIVATOR TTDR-RELATED"/>
    <property type="match status" value="1"/>
</dbReference>
<organism evidence="6 7">
    <name type="scientific">Vibrio gigantis</name>
    <dbReference type="NCBI Taxonomy" id="296199"/>
    <lineage>
        <taxon>Bacteria</taxon>
        <taxon>Pseudomonadati</taxon>
        <taxon>Pseudomonadota</taxon>
        <taxon>Gammaproteobacteria</taxon>
        <taxon>Vibrionales</taxon>
        <taxon>Vibrionaceae</taxon>
        <taxon>Vibrio</taxon>
    </lineage>
</organism>
<dbReference type="RefSeq" id="WP_086714467.1">
    <property type="nucleotide sequence ID" value="NZ_AP025493.1"/>
</dbReference>
<reference evidence="6 7" key="1">
    <citation type="submission" date="2019-09" db="EMBL/GenBank/DDBJ databases">
        <title>Draft genome sequence of various Type strains from the CCUG.</title>
        <authorList>
            <person name="Pineiro-Iglesias B."/>
            <person name="Tunovic T."/>
            <person name="Unosson C."/>
            <person name="Inganas E."/>
            <person name="Ohlen M."/>
            <person name="Cardew S."/>
            <person name="Jensie-Markopoulos S."/>
            <person name="Salva-Serra F."/>
            <person name="Jaen-Luchoro D."/>
            <person name="Karlsson R."/>
            <person name="Svensson-Stadler L."/>
            <person name="Chun J."/>
            <person name="Moore E."/>
        </authorList>
    </citation>
    <scope>NUCLEOTIDE SEQUENCE [LARGE SCALE GENOMIC DNA]</scope>
    <source>
        <strain evidence="6 7">CCUG 56969T</strain>
    </source>
</reference>
<evidence type="ECO:0000259" key="5">
    <source>
        <dbReference type="PROSITE" id="PS50931"/>
    </source>
</evidence>
<feature type="domain" description="HTH lysR-type" evidence="5">
    <location>
        <begin position="4"/>
        <end position="61"/>
    </location>
</feature>
<dbReference type="OrthoDB" id="9786526at2"/>
<dbReference type="CDD" id="cd08422">
    <property type="entry name" value="PBP2_CrgA_like"/>
    <property type="match status" value="1"/>
</dbReference>
<dbReference type="Gene3D" id="3.40.190.290">
    <property type="match status" value="1"/>
</dbReference>
<dbReference type="EMBL" id="VXJS01000001">
    <property type="protein sequence ID" value="KAA8681558.1"/>
    <property type="molecule type" value="Genomic_DNA"/>
</dbReference>